<organism evidence="4 5">
    <name type="scientific">Streptomyces coryli</name>
    <dbReference type="NCBI Taxonomy" id="1128680"/>
    <lineage>
        <taxon>Bacteria</taxon>
        <taxon>Bacillati</taxon>
        <taxon>Actinomycetota</taxon>
        <taxon>Actinomycetes</taxon>
        <taxon>Kitasatosporales</taxon>
        <taxon>Streptomycetaceae</taxon>
        <taxon>Streptomyces</taxon>
    </lineage>
</organism>
<dbReference type="Pfam" id="PF17479">
    <property type="entry name" value="DUF3048_C"/>
    <property type="match status" value="1"/>
</dbReference>
<dbReference type="InterPro" id="IPR023158">
    <property type="entry name" value="YerB-like_sf"/>
</dbReference>
<comment type="caution">
    <text evidence="4">The sequence shown here is derived from an EMBL/GenBank/DDBJ whole genome shotgun (WGS) entry which is preliminary data.</text>
</comment>
<dbReference type="SUPFAM" id="SSF159774">
    <property type="entry name" value="YerB-like"/>
    <property type="match status" value="1"/>
</dbReference>
<evidence type="ECO:0000259" key="3">
    <source>
        <dbReference type="Pfam" id="PF17479"/>
    </source>
</evidence>
<evidence type="ECO:0000313" key="5">
    <source>
        <dbReference type="Proteomes" id="UP000481583"/>
    </source>
</evidence>
<dbReference type="EMBL" id="JAAKZV010000002">
    <property type="protein sequence ID" value="NGN62493.1"/>
    <property type="molecule type" value="Genomic_DNA"/>
</dbReference>
<dbReference type="AlphaFoldDB" id="A0A6G4TRS8"/>
<protein>
    <submittedName>
        <fullName evidence="4">DUF3048 domain-containing protein</fullName>
    </submittedName>
</protein>
<reference evidence="4 5" key="1">
    <citation type="submission" date="2020-02" db="EMBL/GenBank/DDBJ databases">
        <title>Whole-genome analyses of novel actinobacteria.</title>
        <authorList>
            <person name="Sahin N."/>
        </authorList>
    </citation>
    <scope>NUCLEOTIDE SEQUENCE [LARGE SCALE GENOMIC DNA]</scope>
    <source>
        <strain evidence="4 5">A7024</strain>
    </source>
</reference>
<feature type="region of interest" description="Disordered" evidence="1">
    <location>
        <begin position="35"/>
        <end position="55"/>
    </location>
</feature>
<dbReference type="InterPro" id="IPR035328">
    <property type="entry name" value="DUF3048_C"/>
</dbReference>
<evidence type="ECO:0000256" key="1">
    <source>
        <dbReference type="SAM" id="MobiDB-lite"/>
    </source>
</evidence>
<dbReference type="Gene3D" id="3.50.90.10">
    <property type="entry name" value="YerB-like"/>
    <property type="match status" value="1"/>
</dbReference>
<dbReference type="Pfam" id="PF11258">
    <property type="entry name" value="DUF3048"/>
    <property type="match status" value="1"/>
</dbReference>
<feature type="domain" description="DUF3048" evidence="2">
    <location>
        <begin position="61"/>
        <end position="181"/>
    </location>
</feature>
<name>A0A6G4TRS8_9ACTN</name>
<feature type="domain" description="DUF3048" evidence="3">
    <location>
        <begin position="214"/>
        <end position="327"/>
    </location>
</feature>
<dbReference type="Proteomes" id="UP000481583">
    <property type="component" value="Unassembled WGS sequence"/>
</dbReference>
<sequence length="332" mass="34599">MSGKRRTTVLASVLAVVIAVVIAVLWGAEPGGSGRVVQAPPSPARSPQPSGISPFTGLPGRAGPVLAVKIDNVGAARPQTGIGSADIVYVEQVEAGLTRLLAVFSSHLPPVAGPVRSARESDLELLRQFGRPALAYSGAQSRLQPLLSAAPLYPVTTGSAPSAYHRGTGRGAPHNLYLRPAPGLASAPSATHARAIGFRFGPAPDGGKRVDARTVRFPAARYTFTWSASQHRWLVSMDGDRARTTDAGRLDAATVVIQRVTVHPSRFHDRGGNVSPYSETVGSGDAVVLRDGRAFDARWSRPSEAAGTSFTTGDGAALNFAPGPVWVVLAAR</sequence>
<accession>A0A6G4TRS8</accession>
<evidence type="ECO:0000259" key="2">
    <source>
        <dbReference type="Pfam" id="PF11258"/>
    </source>
</evidence>
<proteinExistence type="predicted"/>
<gene>
    <name evidence="4" type="ORF">G5C51_01015</name>
</gene>
<evidence type="ECO:0000313" key="4">
    <source>
        <dbReference type="EMBL" id="NGN62493.1"/>
    </source>
</evidence>
<dbReference type="InterPro" id="IPR021416">
    <property type="entry name" value="DUF3048_N"/>
</dbReference>
<keyword evidence="5" id="KW-1185">Reference proteome</keyword>